<organism evidence="2 3">
    <name type="scientific">Delftia lacustris</name>
    <dbReference type="NCBI Taxonomy" id="558537"/>
    <lineage>
        <taxon>Bacteria</taxon>
        <taxon>Pseudomonadati</taxon>
        <taxon>Pseudomonadota</taxon>
        <taxon>Betaproteobacteria</taxon>
        <taxon>Burkholderiales</taxon>
        <taxon>Comamonadaceae</taxon>
        <taxon>Delftia</taxon>
    </lineage>
</organism>
<keyword evidence="3" id="KW-1185">Reference proteome</keyword>
<sequence length="180" mass="19401">MTYRPNPESLAARVLGYLALRPGASLTLAEVAAKFVEPEDGRNIHTQLMIACDHDMLIYDPEQDSYCKGSVDVPSAFEKTADDEQASLLVKALDEQAAPEPPKPAPKRKAASATTKPRRQEAGAPGSLERMARQAGLWVPLSGAKKETALQRLQAFATLIERSVLQRLQAEQQPAGGPAA</sequence>
<dbReference type="AlphaFoldDB" id="A0A7T3DCM4"/>
<protein>
    <submittedName>
        <fullName evidence="2">Uncharacterized protein</fullName>
    </submittedName>
</protein>
<accession>A0A7T3DCM4</accession>
<evidence type="ECO:0000313" key="2">
    <source>
        <dbReference type="EMBL" id="QPS78638.1"/>
    </source>
</evidence>
<evidence type="ECO:0000256" key="1">
    <source>
        <dbReference type="SAM" id="MobiDB-lite"/>
    </source>
</evidence>
<evidence type="ECO:0000313" key="3">
    <source>
        <dbReference type="Proteomes" id="UP000595064"/>
    </source>
</evidence>
<proteinExistence type="predicted"/>
<dbReference type="RefSeq" id="WP_016447899.1">
    <property type="nucleotide sequence ID" value="NZ_CP065748.1"/>
</dbReference>
<reference evidence="2 3" key="1">
    <citation type="submission" date="2020-12" db="EMBL/GenBank/DDBJ databases">
        <title>FDA dAtabase for Regulatory Grade micrObial Sequences (FDA-ARGOS): Supporting development and validation of Infectious Disease Dx tests.</title>
        <authorList>
            <person name="Sproer C."/>
            <person name="Gronow S."/>
            <person name="Severitt S."/>
            <person name="Schroder I."/>
            <person name="Tallon L."/>
            <person name="Sadzewicz L."/>
            <person name="Zhao X."/>
            <person name="Boylan J."/>
            <person name="Ott S."/>
            <person name="Bowen H."/>
            <person name="Vavikolanu K."/>
            <person name="Mehta A."/>
            <person name="Aluvathingal J."/>
            <person name="Nadendla S."/>
            <person name="Lowell S."/>
            <person name="Myers T."/>
            <person name="Yan Y."/>
            <person name="Sichtig H."/>
        </authorList>
    </citation>
    <scope>NUCLEOTIDE SEQUENCE [LARGE SCALE GENOMIC DNA]</scope>
    <source>
        <strain evidence="2 3">FDAARGOS_890</strain>
    </source>
</reference>
<name>A0A7T3DCM4_9BURK</name>
<dbReference type="KEGG" id="dla:I6G47_16530"/>
<dbReference type="EMBL" id="CP065748">
    <property type="protein sequence ID" value="QPS78638.1"/>
    <property type="molecule type" value="Genomic_DNA"/>
</dbReference>
<feature type="region of interest" description="Disordered" evidence="1">
    <location>
        <begin position="92"/>
        <end position="129"/>
    </location>
</feature>
<dbReference type="Proteomes" id="UP000595064">
    <property type="component" value="Chromosome"/>
</dbReference>
<gene>
    <name evidence="2" type="ORF">I6G47_16530</name>
</gene>